<evidence type="ECO:0000313" key="2">
    <source>
        <dbReference type="EMBL" id="BET01425.1"/>
    </source>
</evidence>
<dbReference type="Proteomes" id="UP001307889">
    <property type="component" value="Chromosome 12"/>
</dbReference>
<organism evidence="2 3">
    <name type="scientific">Nesidiocoris tenuis</name>
    <dbReference type="NCBI Taxonomy" id="355587"/>
    <lineage>
        <taxon>Eukaryota</taxon>
        <taxon>Metazoa</taxon>
        <taxon>Ecdysozoa</taxon>
        <taxon>Arthropoda</taxon>
        <taxon>Hexapoda</taxon>
        <taxon>Insecta</taxon>
        <taxon>Pterygota</taxon>
        <taxon>Neoptera</taxon>
        <taxon>Paraneoptera</taxon>
        <taxon>Hemiptera</taxon>
        <taxon>Heteroptera</taxon>
        <taxon>Panheteroptera</taxon>
        <taxon>Cimicomorpha</taxon>
        <taxon>Miridae</taxon>
        <taxon>Dicyphina</taxon>
        <taxon>Nesidiocoris</taxon>
    </lineage>
</organism>
<feature type="region of interest" description="Disordered" evidence="1">
    <location>
        <begin position="402"/>
        <end position="518"/>
    </location>
</feature>
<gene>
    <name evidence="2" type="ORF">NTJ_14241</name>
</gene>
<feature type="compositionally biased region" description="Low complexity" evidence="1">
    <location>
        <begin position="476"/>
        <end position="496"/>
    </location>
</feature>
<dbReference type="EMBL" id="AP028920">
    <property type="protein sequence ID" value="BET01425.1"/>
    <property type="molecule type" value="Genomic_DNA"/>
</dbReference>
<evidence type="ECO:0000313" key="3">
    <source>
        <dbReference type="Proteomes" id="UP001307889"/>
    </source>
</evidence>
<feature type="region of interest" description="Disordered" evidence="1">
    <location>
        <begin position="88"/>
        <end position="110"/>
    </location>
</feature>
<feature type="compositionally biased region" description="Polar residues" evidence="1">
    <location>
        <begin position="574"/>
        <end position="584"/>
    </location>
</feature>
<proteinExistence type="predicted"/>
<keyword evidence="3" id="KW-1185">Reference proteome</keyword>
<feature type="region of interest" description="Disordered" evidence="1">
    <location>
        <begin position="564"/>
        <end position="584"/>
    </location>
</feature>
<feature type="compositionally biased region" description="Basic and acidic residues" evidence="1">
    <location>
        <begin position="418"/>
        <end position="427"/>
    </location>
</feature>
<name>A0ABN7BAK6_9HEMI</name>
<evidence type="ECO:0000256" key="1">
    <source>
        <dbReference type="SAM" id="MobiDB-lite"/>
    </source>
</evidence>
<evidence type="ECO:0008006" key="4">
    <source>
        <dbReference type="Google" id="ProtNLM"/>
    </source>
</evidence>
<sequence>MENNPILGICTNSPMLSTGPDPSPETVRRCIFPSHMPNTKIHCNDDHFPPLDLLADVCLAVSQQKDKQTDMMMEATPVSQYSDLEDTGNPGITNHLGIESTTKNDKIDENKPQYGYIKKSAFGVILNEREYPQDHNGDFVSLLDATKEEFPSVESLTEYLMNHDEETEIKKIGRKRYIIRTKDKTLNDLIKTMPFITNHFTVGYPSATTEFVGVLKTDTHFDVLEELTNLDILEQEINSIHYICRRDSEGKLNKTNSVRINFKGTNPRQAVYIGLRKFRLVTYIPKVRICSACHRYGHLQFSCKAQPRCHKCGKVDCTASRCPQNSPKCLACSQNGHWIGDKNCALLRFLSKHALDLRDRKIMVRDLNIQFRNMQKQPHTLRSRKHLYSTIVKQPLDLHSPSRLNFEDQEQPPISSSDEPHQIDFRKRATRQWIPSKDGRNNRRPDSSRQPRDLHQDPIPEPNEAKEESSNPNKIQTKTSTVTTNKTTQNPPNKTQHQQPHAPIKSHTMNYEPRKTQDSQLQRLAKDLVCNILQLIKQFTHSGGYDSDTTIQLVMQNLSSSLISHMRPPRNPHTMINSHSMNDV</sequence>
<reference evidence="2 3" key="1">
    <citation type="submission" date="2023-09" db="EMBL/GenBank/DDBJ databases">
        <title>Nesidiocoris tenuis whole genome shotgun sequence.</title>
        <authorList>
            <person name="Shibata T."/>
            <person name="Shimoda M."/>
            <person name="Kobayashi T."/>
            <person name="Uehara T."/>
        </authorList>
    </citation>
    <scope>NUCLEOTIDE SEQUENCE [LARGE SCALE GENOMIC DNA]</scope>
    <source>
        <strain evidence="2 3">Japan</strain>
    </source>
</reference>
<feature type="compositionally biased region" description="Basic and acidic residues" evidence="1">
    <location>
        <begin position="437"/>
        <end position="469"/>
    </location>
</feature>
<protein>
    <recommendedName>
        <fullName evidence="4">Pre-C2HC domain-containing protein</fullName>
    </recommendedName>
</protein>
<accession>A0ABN7BAK6</accession>